<protein>
    <recommendedName>
        <fullName evidence="2">Autophagy-related protein 14</fullName>
    </recommendedName>
</protein>
<evidence type="ECO:0000256" key="2">
    <source>
        <dbReference type="ARBA" id="ARBA00013807"/>
    </source>
</evidence>
<evidence type="ECO:0000256" key="3">
    <source>
        <dbReference type="ARBA" id="ARBA00023054"/>
    </source>
</evidence>
<comment type="similarity">
    <text evidence="1">Belongs to the ATG14 family.</text>
</comment>
<dbReference type="EMBL" id="CP144100">
    <property type="protein sequence ID" value="WWC87581.1"/>
    <property type="molecule type" value="Genomic_DNA"/>
</dbReference>
<gene>
    <name evidence="5" type="ORF">L201_002471</name>
</gene>
<dbReference type="GeneID" id="91093143"/>
<evidence type="ECO:0000313" key="5">
    <source>
        <dbReference type="EMBL" id="WWC87581.1"/>
    </source>
</evidence>
<dbReference type="RefSeq" id="XP_066074344.1">
    <property type="nucleotide sequence ID" value="XM_066218247.1"/>
</dbReference>
<dbReference type="Proteomes" id="UP001355207">
    <property type="component" value="Chromosome 3"/>
</dbReference>
<keyword evidence="6" id="KW-1185">Reference proteome</keyword>
<evidence type="ECO:0000256" key="1">
    <source>
        <dbReference type="ARBA" id="ARBA00009574"/>
    </source>
</evidence>
<evidence type="ECO:0000256" key="4">
    <source>
        <dbReference type="SAM" id="MobiDB-lite"/>
    </source>
</evidence>
<feature type="region of interest" description="Disordered" evidence="4">
    <location>
        <begin position="213"/>
        <end position="234"/>
    </location>
</feature>
<name>A0AAX4JQA7_9TREE</name>
<organism evidence="5 6">
    <name type="scientific">Kwoniella dendrophila CBS 6074</name>
    <dbReference type="NCBI Taxonomy" id="1295534"/>
    <lineage>
        <taxon>Eukaryota</taxon>
        <taxon>Fungi</taxon>
        <taxon>Dikarya</taxon>
        <taxon>Basidiomycota</taxon>
        <taxon>Agaricomycotina</taxon>
        <taxon>Tremellomycetes</taxon>
        <taxon>Tremellales</taxon>
        <taxon>Cryptococcaceae</taxon>
        <taxon>Kwoniella</taxon>
    </lineage>
</organism>
<dbReference type="GO" id="GO:0032991">
    <property type="term" value="C:protein-containing complex"/>
    <property type="evidence" value="ECO:0007669"/>
    <property type="project" value="UniProtKB-ARBA"/>
</dbReference>
<reference evidence="5 6" key="1">
    <citation type="submission" date="2024-01" db="EMBL/GenBank/DDBJ databases">
        <title>Comparative genomics of Cryptococcus and Kwoniella reveals pathogenesis evolution and contrasting modes of karyotype evolution via chromosome fusion or intercentromeric recombination.</title>
        <authorList>
            <person name="Coelho M.A."/>
            <person name="David-Palma M."/>
            <person name="Shea T."/>
            <person name="Bowers K."/>
            <person name="McGinley-Smith S."/>
            <person name="Mohammad A.W."/>
            <person name="Gnirke A."/>
            <person name="Yurkov A.M."/>
            <person name="Nowrousian M."/>
            <person name="Sun S."/>
            <person name="Cuomo C.A."/>
            <person name="Heitman J."/>
        </authorList>
    </citation>
    <scope>NUCLEOTIDE SEQUENCE [LARGE SCALE GENOMIC DNA]</scope>
    <source>
        <strain evidence="5 6">CBS 6074</strain>
    </source>
</reference>
<proteinExistence type="inferred from homology"/>
<keyword evidence="3" id="KW-0175">Coiled coil</keyword>
<accession>A0AAX4JQA7</accession>
<dbReference type="Pfam" id="PF10186">
    <property type="entry name" value="ATG14"/>
    <property type="match status" value="1"/>
</dbReference>
<evidence type="ECO:0000313" key="6">
    <source>
        <dbReference type="Proteomes" id="UP001355207"/>
    </source>
</evidence>
<dbReference type="InterPro" id="IPR018791">
    <property type="entry name" value="UV_resistance/autophagy_Atg14"/>
</dbReference>
<dbReference type="AlphaFoldDB" id="A0AAX4JQA7"/>
<dbReference type="GO" id="GO:0005737">
    <property type="term" value="C:cytoplasm"/>
    <property type="evidence" value="ECO:0007669"/>
    <property type="project" value="UniProtKB-ARBA"/>
</dbReference>
<sequence length="319" mass="34926">MSSNTSACPCCHQTQHPLYCARCLREGISLHREALKSIQTSIAVLIARSTALLDGNEESTGFERNHRKGVNAWITLRAEVDNSSQRRANLNESIQHIEARIASIRMLLDPLSPPPSESRHIGRPFMKANTPFVSTTKWREKNVLWMSSTASIASKIKPRNSLSASKIFSQPNISAIIDKSTKKHRQFLTSFALLSFSVAYLAWSQGVQGIGIREGDDHCDDSDEDNPRPASRTSSPIIKISATSVLELIAAIANAPLLGQKTHEPGTRSVVRHLGFGLDVAKVVRSVLSAEENRWGSKSADCSGEELSEGWDLLDADGS</sequence>